<dbReference type="KEGG" id="kcm:ABWK59_03780"/>
<gene>
    <name evidence="4" type="ORF">ABWK59_03780</name>
</gene>
<dbReference type="InterPro" id="IPR016032">
    <property type="entry name" value="Sig_transdc_resp-reg_C-effctor"/>
</dbReference>
<dbReference type="AlphaFoldDB" id="A0AAU8JQC1"/>
<dbReference type="PROSITE" id="PS50043">
    <property type="entry name" value="HTH_LUXR_2"/>
    <property type="match status" value="1"/>
</dbReference>
<accession>A0AAU8JQC1</accession>
<feature type="domain" description="HTH luxR-type" evidence="3">
    <location>
        <begin position="275"/>
        <end position="340"/>
    </location>
</feature>
<keyword evidence="1" id="KW-0175">Coiled coil</keyword>
<dbReference type="SUPFAM" id="SSF46894">
    <property type="entry name" value="C-terminal effector domain of the bipartite response regulators"/>
    <property type="match status" value="1"/>
</dbReference>
<feature type="coiled-coil region" evidence="1">
    <location>
        <begin position="85"/>
        <end position="119"/>
    </location>
</feature>
<dbReference type="PRINTS" id="PR00038">
    <property type="entry name" value="HTHLUXR"/>
</dbReference>
<dbReference type="InterPro" id="IPR000792">
    <property type="entry name" value="Tscrpt_reg_LuxR_C"/>
</dbReference>
<name>A0AAU8JQC1_9ACTN</name>
<reference evidence="4" key="1">
    <citation type="submission" date="2024-06" db="EMBL/GenBank/DDBJ databases">
        <title>The genome sequences of Kitasatospora sp. strain HUAS MG31.</title>
        <authorList>
            <person name="Mo P."/>
        </authorList>
    </citation>
    <scope>NUCLEOTIDE SEQUENCE</scope>
    <source>
        <strain evidence="4">HUAS MG31</strain>
    </source>
</reference>
<dbReference type="CDD" id="cd06170">
    <property type="entry name" value="LuxR_C_like"/>
    <property type="match status" value="1"/>
</dbReference>
<organism evidence="4">
    <name type="scientific">Kitasatospora camelliae</name>
    <dbReference type="NCBI Taxonomy" id="3156397"/>
    <lineage>
        <taxon>Bacteria</taxon>
        <taxon>Bacillati</taxon>
        <taxon>Actinomycetota</taxon>
        <taxon>Actinomycetes</taxon>
        <taxon>Kitasatosporales</taxon>
        <taxon>Streptomycetaceae</taxon>
        <taxon>Kitasatospora</taxon>
    </lineage>
</organism>
<proteinExistence type="predicted"/>
<dbReference type="Pfam" id="PF00196">
    <property type="entry name" value="GerE"/>
    <property type="match status" value="1"/>
</dbReference>
<dbReference type="GO" id="GO:0006355">
    <property type="term" value="P:regulation of DNA-templated transcription"/>
    <property type="evidence" value="ECO:0007669"/>
    <property type="project" value="InterPro"/>
</dbReference>
<dbReference type="Gene3D" id="1.10.10.10">
    <property type="entry name" value="Winged helix-like DNA-binding domain superfamily/Winged helix DNA-binding domain"/>
    <property type="match status" value="1"/>
</dbReference>
<dbReference type="InterPro" id="IPR036388">
    <property type="entry name" value="WH-like_DNA-bd_sf"/>
</dbReference>
<feature type="region of interest" description="Disordered" evidence="2">
    <location>
        <begin position="48"/>
        <end position="72"/>
    </location>
</feature>
<protein>
    <submittedName>
        <fullName evidence="4">LuxR C-terminal-related transcriptional regulator</fullName>
    </submittedName>
</protein>
<dbReference type="PANTHER" id="PTHR34293">
    <property type="entry name" value="HTH-TYPE TRANSCRIPTIONAL REGULATOR TRMBL2"/>
    <property type="match status" value="1"/>
</dbReference>
<dbReference type="GO" id="GO:0003677">
    <property type="term" value="F:DNA binding"/>
    <property type="evidence" value="ECO:0007669"/>
    <property type="project" value="InterPro"/>
</dbReference>
<dbReference type="EMBL" id="CP159872">
    <property type="protein sequence ID" value="XCM78118.1"/>
    <property type="molecule type" value="Genomic_DNA"/>
</dbReference>
<dbReference type="PANTHER" id="PTHR34293:SF1">
    <property type="entry name" value="HTH-TYPE TRANSCRIPTIONAL REGULATOR TRMBL2"/>
    <property type="match status" value="1"/>
</dbReference>
<dbReference type="InterPro" id="IPR051797">
    <property type="entry name" value="TrmB-like"/>
</dbReference>
<evidence type="ECO:0000256" key="2">
    <source>
        <dbReference type="SAM" id="MobiDB-lite"/>
    </source>
</evidence>
<dbReference type="SMART" id="SM00421">
    <property type="entry name" value="HTH_LUXR"/>
    <property type="match status" value="1"/>
</dbReference>
<evidence type="ECO:0000259" key="3">
    <source>
        <dbReference type="PROSITE" id="PS50043"/>
    </source>
</evidence>
<sequence length="342" mass="36615">MGLGPDAGAVYRLILTEDVSHGPELAARLGLPVERVAAALGELADAGLVRPSVEGEPGTGGPDDGGDLDGAAPALGERLQLADPRAGLRHLLDRQEARLREQRERFDRSRTAVERLLTEYAVAQPGSGHRDAERLIGRETVVSRMERLASGVRFECLSFQPPSQATAATTAAREVNLEVLARGVRMRSVYPDQARRDAPSMEHAACLLGHGAEIRTVPVIPVRMIVFDRAAAVLPVDPDSRSPDAVLVTAPGVISALLALFEAVWCTAVPLGQVGPPREDGLSRQEEALLRLLAQGLTDDAAANRLGLSVRTVRRNTAALMARLGARSRFEAGVRARERGWL</sequence>
<evidence type="ECO:0000256" key="1">
    <source>
        <dbReference type="SAM" id="Coils"/>
    </source>
</evidence>
<dbReference type="RefSeq" id="WP_354637861.1">
    <property type="nucleotide sequence ID" value="NZ_CP159872.1"/>
</dbReference>
<evidence type="ECO:0000313" key="4">
    <source>
        <dbReference type="EMBL" id="XCM78118.1"/>
    </source>
</evidence>